<feature type="domain" description="Transglutaminase-like" evidence="3">
    <location>
        <begin position="928"/>
        <end position="996"/>
    </location>
</feature>
<sequence length="1416" mass="162617">MGSGSSKTKAKGKVVVAAEVVVPGQSQPVKIKGQVNLKDNEKVGGQMSGPATVKQVASNKFSLQMGSQSLGTFDVTQGDSDFASHLTNAAQMTVTNIEMIADDDDNDPNGNQSEHIGQSFQIQLSQDTSQSSNHYSDDEDWDEVIHDLDAKENKPTFSEGAQERKARLKQALQEKRTQLTQQEYEQMIANHKQEAELMAMLRDKERERQKYTLESKVAKRQQRRKARQAEKKERERIAKEKEIEESKKEVEHENKAGITSSNNGAIDDVENVENEIQQRNAAFEREMKLKGEQLSEAEYQRLVAQHKAEMEKLRRRLDRETDRQKQSLADKLEERRRRKQLGEGWIDQQVMSPEEIQQLEADLKRRQVQFEAELRDKKSQLSEEEYKKLIAVHKEELNKLQQKLDLQRERQRQSLLDKLAARRELKGKKGNVEVSDPLSADEVKDLQLALNQKAMDFKKRSKDAKGTMSADDTQRLIDEHKREMDLLQEQLDAEKERMRRVLMDKLEARRRKGNKEQDEESPSLSAEDIKQLQLTLDLNDAKFKEEMKAKKSKMSDKEYKRLMEEHKKEQEELAVMLAAERERMDKRLKDKLEARRFRQPSAKERNADKSQEVSKLEQEILQKEATFANEVTKRKSEMSDAEYQRLLAQHERDMERLKGRLSMAMERQKRNFSDKLSARQRRKSQWKAEEEERMRLMAKLEDSESHNTEADLSNLQEDISRYDSDIRSNINSRKGKVSESEYKKMIEEHEKNMGIFQSKLDRERERMRQVLEAKRIERGQKASGVAVVATQLAETQEDMYDSDEGVDELDTDAVAIPNEVTQLWTTPTQSTSLVVVPLKEEYPVKRKRELYTNPDIFRTLDAHAIKLAQTVSLVTQPTFSSLVNELVSIGGTELEKVRLICRWITAQNCDEMDLNDIIDDTPLGVLKGLYHKKITFSTLFMRMCRFVGLRCVEINGCAKNKGYNPGQYITPSDPPYQHTWNAVRIDGYWHFIDCNWGVSHIQGSVAFDPFRFEYDEHYFLADPDVIIRSHFPNDPAWQLLNQQFSLQDFNACVPLKPDFFKFGFELLSHKSAVIGCPNGELDIRVQCPPGLILSSRLSTVQGGREFSRAGVPYDQFDFIHQIAENIMACYIRIPEPGDYYLTLYAKRQYLDGEINLETETEICRFLVHNNAPCSDQLPLPSSPADHWGPIGVMNVGLTPLTHRTAVIMPQDAADIEVCFESTQEDLRFTHTLTSWGIKPEQLSVFSMQREVGDKLIFLVSPPKVGRYGLHVFAQYPGMNTPVHVCSYLLVCTCVRTVSAIPLLNRGDQWGPTAACQSLGMSAFTHPDPYIVTPDSSVQIVMGLSLKLSAAHELIFYGGQAPFNSSSRVRPQFEGQSVTYILPLQGYGYYRFSIVGRESNDPRIPPTPLFHYLIRKV</sequence>
<dbReference type="OMA" id="QRRKAQW"/>
<dbReference type="OrthoDB" id="6129702at2759"/>
<evidence type="ECO:0000313" key="4">
    <source>
        <dbReference type="EnsemblMetazoa" id="XP_038077462.1"/>
    </source>
</evidence>
<accession>A0A914BPP2</accession>
<dbReference type="PANTHER" id="PTHR47020">
    <property type="entry name" value="HILLARIN"/>
    <property type="match status" value="1"/>
</dbReference>
<dbReference type="GeneID" id="119745286"/>
<keyword evidence="5" id="KW-1185">Reference proteome</keyword>
<reference evidence="4" key="1">
    <citation type="submission" date="2022-11" db="UniProtKB">
        <authorList>
            <consortium name="EnsemblMetazoa"/>
        </authorList>
    </citation>
    <scope>IDENTIFICATION</scope>
</reference>
<feature type="region of interest" description="Disordered" evidence="2">
    <location>
        <begin position="506"/>
        <end position="527"/>
    </location>
</feature>
<evidence type="ECO:0000313" key="5">
    <source>
        <dbReference type="Proteomes" id="UP000887568"/>
    </source>
</evidence>
<feature type="region of interest" description="Disordered" evidence="2">
    <location>
        <begin position="101"/>
        <end position="169"/>
    </location>
</feature>
<dbReference type="EnsemblMetazoa" id="XM_038221534.1">
    <property type="protein sequence ID" value="XP_038077462.1"/>
    <property type="gene ID" value="LOC119745286"/>
</dbReference>
<protein>
    <recommendedName>
        <fullName evidence="3">Transglutaminase-like domain-containing protein</fullName>
    </recommendedName>
</protein>
<evidence type="ECO:0000256" key="1">
    <source>
        <dbReference type="SAM" id="Coils"/>
    </source>
</evidence>
<dbReference type="Proteomes" id="UP000887568">
    <property type="component" value="Unplaced"/>
</dbReference>
<dbReference type="InterPro" id="IPR002931">
    <property type="entry name" value="Transglutaminase-like"/>
</dbReference>
<name>A0A914BPP2_PATMI</name>
<feature type="compositionally biased region" description="Basic and acidic residues" evidence="2">
    <location>
        <begin position="227"/>
        <end position="255"/>
    </location>
</feature>
<evidence type="ECO:0000256" key="2">
    <source>
        <dbReference type="SAM" id="MobiDB-lite"/>
    </source>
</evidence>
<dbReference type="RefSeq" id="XP_038077462.1">
    <property type="nucleotide sequence ID" value="XM_038221534.1"/>
</dbReference>
<feature type="compositionally biased region" description="Basic and acidic residues" evidence="2">
    <location>
        <begin position="206"/>
        <end position="217"/>
    </location>
</feature>
<dbReference type="InterPro" id="IPR056564">
    <property type="entry name" value="Ig-like_KY"/>
</dbReference>
<dbReference type="SMART" id="SM00460">
    <property type="entry name" value="TGc"/>
    <property type="match status" value="1"/>
</dbReference>
<organism evidence="4 5">
    <name type="scientific">Patiria miniata</name>
    <name type="common">Bat star</name>
    <name type="synonym">Asterina miniata</name>
    <dbReference type="NCBI Taxonomy" id="46514"/>
    <lineage>
        <taxon>Eukaryota</taxon>
        <taxon>Metazoa</taxon>
        <taxon>Echinodermata</taxon>
        <taxon>Eleutherozoa</taxon>
        <taxon>Asterozoa</taxon>
        <taxon>Asteroidea</taxon>
        <taxon>Valvatacea</taxon>
        <taxon>Valvatida</taxon>
        <taxon>Asterinidae</taxon>
        <taxon>Patiria</taxon>
    </lineage>
</organism>
<feature type="region of interest" description="Disordered" evidence="2">
    <location>
        <begin position="314"/>
        <end position="335"/>
    </location>
</feature>
<feature type="region of interest" description="Disordered" evidence="2">
    <location>
        <begin position="206"/>
        <end position="269"/>
    </location>
</feature>
<feature type="compositionally biased region" description="Basic and acidic residues" evidence="2">
    <location>
        <begin position="143"/>
        <end position="154"/>
    </location>
</feature>
<feature type="coiled-coil region" evidence="1">
    <location>
        <begin position="552"/>
        <end position="667"/>
    </location>
</feature>
<dbReference type="EnsemblMetazoa" id="XM_038221533.1">
    <property type="protein sequence ID" value="XP_038077461.1"/>
    <property type="gene ID" value="LOC119745286"/>
</dbReference>
<dbReference type="RefSeq" id="XP_038077461.1">
    <property type="nucleotide sequence ID" value="XM_038221533.1"/>
</dbReference>
<dbReference type="SUPFAM" id="SSF54001">
    <property type="entry name" value="Cysteine proteinases"/>
    <property type="match status" value="1"/>
</dbReference>
<dbReference type="PANTHER" id="PTHR47020:SF1">
    <property type="entry name" value="HILLARIN"/>
    <property type="match status" value="1"/>
</dbReference>
<dbReference type="Pfam" id="PF23265">
    <property type="entry name" value="Ig-like_KY"/>
    <property type="match status" value="2"/>
</dbReference>
<feature type="coiled-coil region" evidence="1">
    <location>
        <begin position="470"/>
        <end position="504"/>
    </location>
</feature>
<dbReference type="InterPro" id="IPR038765">
    <property type="entry name" value="Papain-like_cys_pep_sf"/>
</dbReference>
<feature type="compositionally biased region" description="Polar residues" evidence="2">
    <location>
        <begin position="108"/>
        <end position="134"/>
    </location>
</feature>
<dbReference type="InterPro" id="IPR053041">
    <property type="entry name" value="Transglut-like_Superfamily_Mod"/>
</dbReference>
<evidence type="ECO:0000259" key="3">
    <source>
        <dbReference type="SMART" id="SM00460"/>
    </source>
</evidence>
<feature type="coiled-coil region" evidence="1">
    <location>
        <begin position="383"/>
        <end position="414"/>
    </location>
</feature>
<keyword evidence="1" id="KW-0175">Coiled coil</keyword>
<proteinExistence type="predicted"/>